<dbReference type="InterPro" id="IPR002933">
    <property type="entry name" value="Peptidase_M20"/>
</dbReference>
<dbReference type="NCBIfam" id="TIGR01891">
    <property type="entry name" value="amidohydrolases"/>
    <property type="match status" value="1"/>
</dbReference>
<evidence type="ECO:0000256" key="2">
    <source>
        <dbReference type="PIRSR" id="PIRSR005962-1"/>
    </source>
</evidence>
<dbReference type="Pfam" id="PF01546">
    <property type="entry name" value="Peptidase_M20"/>
    <property type="match status" value="1"/>
</dbReference>
<dbReference type="AlphaFoldDB" id="A0A2C7A8J3"/>
<dbReference type="InterPro" id="IPR011650">
    <property type="entry name" value="Peptidase_M20_dimer"/>
</dbReference>
<gene>
    <name evidence="4" type="ORF">CR162_03675</name>
</gene>
<feature type="binding site" evidence="2">
    <location>
        <position position="148"/>
    </location>
    <ligand>
        <name>Mn(2+)</name>
        <dbReference type="ChEBI" id="CHEBI:29035"/>
        <label>2</label>
    </ligand>
</feature>
<dbReference type="SUPFAM" id="SSF53187">
    <property type="entry name" value="Zn-dependent exopeptidases"/>
    <property type="match status" value="1"/>
</dbReference>
<name>A0A2C7A8J3_9PROT</name>
<dbReference type="Gene3D" id="3.40.630.10">
    <property type="entry name" value="Zn peptidases"/>
    <property type="match status" value="1"/>
</dbReference>
<evidence type="ECO:0000313" key="5">
    <source>
        <dbReference type="Proteomes" id="UP000223527"/>
    </source>
</evidence>
<keyword evidence="2" id="KW-0479">Metal-binding</keyword>
<dbReference type="OrthoDB" id="9777385at2"/>
<protein>
    <submittedName>
        <fullName evidence="4">N-acyl-L-amino acid amidohydrolase</fullName>
    </submittedName>
</protein>
<feature type="domain" description="Peptidase M20 dimerisation" evidence="3">
    <location>
        <begin position="196"/>
        <end position="286"/>
    </location>
</feature>
<comment type="cofactor">
    <cofactor evidence="2">
        <name>Mn(2+)</name>
        <dbReference type="ChEBI" id="CHEBI:29035"/>
    </cofactor>
    <text evidence="2">The Mn(2+) ion enhances activity.</text>
</comment>
<evidence type="ECO:0000259" key="3">
    <source>
        <dbReference type="Pfam" id="PF07687"/>
    </source>
</evidence>
<keyword evidence="1 4" id="KW-0378">Hydrolase</keyword>
<dbReference type="GO" id="GO:0050118">
    <property type="term" value="F:N-acetyldiaminopimelate deacetylase activity"/>
    <property type="evidence" value="ECO:0007669"/>
    <property type="project" value="UniProtKB-ARBA"/>
</dbReference>
<comment type="caution">
    <text evidence="4">The sequence shown here is derived from an EMBL/GenBank/DDBJ whole genome shotgun (WGS) entry which is preliminary data.</text>
</comment>
<dbReference type="RefSeq" id="WP_099094168.1">
    <property type="nucleotide sequence ID" value="NZ_PDNU01000003.1"/>
</dbReference>
<dbReference type="Gene3D" id="3.30.70.360">
    <property type="match status" value="1"/>
</dbReference>
<accession>A0A2C7A8J3</accession>
<keyword evidence="2" id="KW-0464">Manganese</keyword>
<dbReference type="PANTHER" id="PTHR11014:SF63">
    <property type="entry name" value="METALLOPEPTIDASE, PUTATIVE (AFU_ORTHOLOGUE AFUA_6G09600)-RELATED"/>
    <property type="match status" value="1"/>
</dbReference>
<dbReference type="FunFam" id="3.30.70.360:FF:000001">
    <property type="entry name" value="N-acetyldiaminopimelate deacetylase"/>
    <property type="match status" value="1"/>
</dbReference>
<organism evidence="4 5">
    <name type="scientific">Teichococcus rhizosphaerae</name>
    <dbReference type="NCBI Taxonomy" id="1335062"/>
    <lineage>
        <taxon>Bacteria</taxon>
        <taxon>Pseudomonadati</taxon>
        <taxon>Pseudomonadota</taxon>
        <taxon>Alphaproteobacteria</taxon>
        <taxon>Acetobacterales</taxon>
        <taxon>Roseomonadaceae</taxon>
        <taxon>Roseomonas</taxon>
    </lineage>
</organism>
<dbReference type="GO" id="GO:0046872">
    <property type="term" value="F:metal ion binding"/>
    <property type="evidence" value="ECO:0007669"/>
    <property type="project" value="UniProtKB-KW"/>
</dbReference>
<dbReference type="EMBL" id="PDNU01000003">
    <property type="protein sequence ID" value="PHK96438.1"/>
    <property type="molecule type" value="Genomic_DNA"/>
</dbReference>
<dbReference type="CDD" id="cd03886">
    <property type="entry name" value="M20_Acy1"/>
    <property type="match status" value="1"/>
</dbReference>
<dbReference type="InterPro" id="IPR036264">
    <property type="entry name" value="Bact_exopeptidase_dim_dom"/>
</dbReference>
<keyword evidence="5" id="KW-1185">Reference proteome</keyword>
<dbReference type="InterPro" id="IPR017439">
    <property type="entry name" value="Amidohydrolase"/>
</dbReference>
<dbReference type="Pfam" id="PF07687">
    <property type="entry name" value="M20_dimer"/>
    <property type="match status" value="1"/>
</dbReference>
<feature type="binding site" evidence="2">
    <location>
        <position position="112"/>
    </location>
    <ligand>
        <name>Mn(2+)</name>
        <dbReference type="ChEBI" id="CHEBI:29035"/>
        <label>2</label>
    </ligand>
</feature>
<sequence>MTNEFLFNDTTQWLHSSAQQQAPHLVSLRRDIHAHPELAFEEVRTAGLVSAELGRLGIPHRTGIGRTGVLGVIEGGRPGPTLAIRADMDALPIHEETGLPYASTVQGKMHACGHDIHTVTLLGAAALLKELAPRLAGRVVLVFQPAEETLQGAAAMIADGAADGIDMALGFHNHPDMPVGRFGYVRGACLAAADRFDLVIRGRSGHAAHPYAAVDPIVAAAHFVTQAQTVVSREVRPLHPAVVTIGQSSGGTTYNIIPERVALKGSVRTLHAAARDTAEAALRRLAQGVEAGFRVEASMDYQRMVPALVNDDRVLQPALAALEAQFGAALVAEGEPSMGSEDFSAFASRVPAFQLRIGSGAPGRDDALHNAGYQPDEGCIPAGVEALSRIALDLLSRAS</sequence>
<proteinExistence type="predicted"/>
<evidence type="ECO:0000313" key="4">
    <source>
        <dbReference type="EMBL" id="PHK96438.1"/>
    </source>
</evidence>
<feature type="binding site" evidence="2">
    <location>
        <position position="369"/>
    </location>
    <ligand>
        <name>Mn(2+)</name>
        <dbReference type="ChEBI" id="CHEBI:29035"/>
        <label>2</label>
    </ligand>
</feature>
<feature type="binding site" evidence="2">
    <location>
        <position position="172"/>
    </location>
    <ligand>
        <name>Mn(2+)</name>
        <dbReference type="ChEBI" id="CHEBI:29035"/>
        <label>2</label>
    </ligand>
</feature>
<dbReference type="PIRSF" id="PIRSF005962">
    <property type="entry name" value="Pept_M20D_amidohydro"/>
    <property type="match status" value="1"/>
</dbReference>
<dbReference type="Proteomes" id="UP000223527">
    <property type="component" value="Unassembled WGS sequence"/>
</dbReference>
<reference evidence="4 5" key="1">
    <citation type="submission" date="2017-10" db="EMBL/GenBank/DDBJ databases">
        <authorList>
            <person name="Banno H."/>
            <person name="Chua N.-H."/>
        </authorList>
    </citation>
    <scope>NUCLEOTIDE SEQUENCE [LARGE SCALE GENOMIC DNA]</scope>
    <source>
        <strain evidence="4 5">YW11</strain>
    </source>
</reference>
<feature type="binding site" evidence="2">
    <location>
        <position position="114"/>
    </location>
    <ligand>
        <name>Mn(2+)</name>
        <dbReference type="ChEBI" id="CHEBI:29035"/>
        <label>2</label>
    </ligand>
</feature>
<evidence type="ECO:0000256" key="1">
    <source>
        <dbReference type="ARBA" id="ARBA00022801"/>
    </source>
</evidence>
<dbReference type="PANTHER" id="PTHR11014">
    <property type="entry name" value="PEPTIDASE M20 FAMILY MEMBER"/>
    <property type="match status" value="1"/>
</dbReference>
<dbReference type="SUPFAM" id="SSF55031">
    <property type="entry name" value="Bacterial exopeptidase dimerisation domain"/>
    <property type="match status" value="1"/>
</dbReference>
<dbReference type="GO" id="GO:0019877">
    <property type="term" value="P:diaminopimelate biosynthetic process"/>
    <property type="evidence" value="ECO:0007669"/>
    <property type="project" value="UniProtKB-ARBA"/>
</dbReference>